<sequence length="270" mass="30373">MGSDAFDRQSGHTSTTTTVSPFHNQDVWDSLPVLEPYPSMCISFDPLGLSVCPRFCSVWLQIRPKRRSPERARHVHPFKKEFKRSYAFTSLRGNPPFFNSNGEAPSHFHIPTPTPGDQFQGPVWVFVRWDRLFDATLMLQSSVEQVSGAPQPHILLDSQPPPSPTPISRPLSTTCIFSKVRLPLAQKLTYLTLQWLSLRAMGPTSTPVAVVSHCTPKGPPQRAGIKAKFQEVQPEVKEVQGTGYRKEGGRKKMLKKKIARFFKRNRAPVA</sequence>
<feature type="compositionally biased region" description="Basic and acidic residues" evidence="1">
    <location>
        <begin position="1"/>
        <end position="10"/>
    </location>
</feature>
<dbReference type="Proteomes" id="UP001212997">
    <property type="component" value="Unassembled WGS sequence"/>
</dbReference>
<dbReference type="EMBL" id="JANAWD010000389">
    <property type="protein sequence ID" value="KAJ3480206.1"/>
    <property type="molecule type" value="Genomic_DNA"/>
</dbReference>
<proteinExistence type="predicted"/>
<feature type="compositionally biased region" description="Polar residues" evidence="1">
    <location>
        <begin position="11"/>
        <end position="21"/>
    </location>
</feature>
<evidence type="ECO:0000313" key="3">
    <source>
        <dbReference type="Proteomes" id="UP001212997"/>
    </source>
</evidence>
<comment type="caution">
    <text evidence="2">The sequence shown here is derived from an EMBL/GenBank/DDBJ whole genome shotgun (WGS) entry which is preliminary data.</text>
</comment>
<gene>
    <name evidence="2" type="ORF">NLI96_g8520</name>
</gene>
<accession>A0AAD5UXG0</accession>
<evidence type="ECO:0000256" key="1">
    <source>
        <dbReference type="SAM" id="MobiDB-lite"/>
    </source>
</evidence>
<reference evidence="2" key="1">
    <citation type="submission" date="2022-07" db="EMBL/GenBank/DDBJ databases">
        <title>Genome Sequence of Physisporinus lineatus.</title>
        <authorList>
            <person name="Buettner E."/>
        </authorList>
    </citation>
    <scope>NUCLEOTIDE SEQUENCE</scope>
    <source>
        <strain evidence="2">VT162</strain>
    </source>
</reference>
<organism evidence="2 3">
    <name type="scientific">Meripilus lineatus</name>
    <dbReference type="NCBI Taxonomy" id="2056292"/>
    <lineage>
        <taxon>Eukaryota</taxon>
        <taxon>Fungi</taxon>
        <taxon>Dikarya</taxon>
        <taxon>Basidiomycota</taxon>
        <taxon>Agaricomycotina</taxon>
        <taxon>Agaricomycetes</taxon>
        <taxon>Polyporales</taxon>
        <taxon>Meripilaceae</taxon>
        <taxon>Meripilus</taxon>
    </lineage>
</organism>
<evidence type="ECO:0000313" key="2">
    <source>
        <dbReference type="EMBL" id="KAJ3480206.1"/>
    </source>
</evidence>
<feature type="region of interest" description="Disordered" evidence="1">
    <location>
        <begin position="1"/>
        <end position="21"/>
    </location>
</feature>
<name>A0AAD5UXG0_9APHY</name>
<dbReference type="AlphaFoldDB" id="A0AAD5UXG0"/>
<protein>
    <submittedName>
        <fullName evidence="2">Uncharacterized protein</fullName>
    </submittedName>
</protein>
<keyword evidence="3" id="KW-1185">Reference proteome</keyword>